<sequence length="551" mass="62263">MRVEGAENVLINQKGSVDILSRLDTGDTLRAKVVDITANELLLKLFDGTLINAGAMTPVNAKRGDLIDFIVKNKVNNQLFLEILKDNGKEATDVDVENEIKNKLLQLGIKPDKRNMEAAAKIRANGAQINTETITKVVDAVVRFKNLTIDKAAYLISNNIAPEEKNIASLTRFVEGRVKLSAELFDLASSLGELQDKDVAIAILKKLNALDYASQKSIEDADNSTSDIDNDNAKAQHNQKDGYAGDDMALKSGTDIKNGKEYLGSKSKLSQGDDVVESKFKEELGNTNPGEKEILHFKKKTVDFINNYRENIDKPEKKLMDLLKSFQTSEDSKVSEQKHSGMRDEAESIKKSFEKMFVKINEEIDSRDINVKEVYKDIYKKLEMVRGILENSNVPGKEDILNRVDSLKSNISFLNELNNHSVYFQIPLKVFDRNTTGELYILKRNNGRNRIDPQNATVFISLDTENLGQVDSLISVSKKNVSLNLRLEKDEIYDFIKENYIQLYEGLLKKGYKLVDIKYRLIDEKVNLLNAHEVLEKEIEKIRSKGFDCKI</sequence>
<proteinExistence type="predicted"/>
<feature type="domain" description="Flagellar hook-length control protein-like C-terminal" evidence="2">
    <location>
        <begin position="449"/>
        <end position="521"/>
    </location>
</feature>
<feature type="region of interest" description="Disordered" evidence="1">
    <location>
        <begin position="220"/>
        <end position="249"/>
    </location>
</feature>
<dbReference type="Proteomes" id="UP000289166">
    <property type="component" value="Unassembled WGS sequence"/>
</dbReference>
<dbReference type="EMBL" id="RLII01000018">
    <property type="protein sequence ID" value="RXE58466.1"/>
    <property type="molecule type" value="Genomic_DNA"/>
</dbReference>
<protein>
    <submittedName>
        <fullName evidence="3">Flagellar hook-length control protein FliK</fullName>
    </submittedName>
</protein>
<evidence type="ECO:0000313" key="3">
    <source>
        <dbReference type="EMBL" id="RXE58466.1"/>
    </source>
</evidence>
<evidence type="ECO:0000256" key="1">
    <source>
        <dbReference type="SAM" id="MobiDB-lite"/>
    </source>
</evidence>
<reference evidence="4" key="1">
    <citation type="submission" date="2018-11" db="EMBL/GenBank/DDBJ databases">
        <title>Genome sequencing of a novel mesophilic and cellulolytic organism within the genus Hungateiclostridium.</title>
        <authorList>
            <person name="Rettenmaier R."/>
            <person name="Liebl W."/>
            <person name="Zverlov V."/>
        </authorList>
    </citation>
    <scope>NUCLEOTIDE SEQUENCE [LARGE SCALE GENOMIC DNA]</scope>
    <source>
        <strain evidence="4">N2K1</strain>
    </source>
</reference>
<feature type="compositionally biased region" description="Basic and acidic residues" evidence="1">
    <location>
        <begin position="231"/>
        <end position="240"/>
    </location>
</feature>
<dbReference type="Pfam" id="PF02120">
    <property type="entry name" value="Flg_hook"/>
    <property type="match status" value="1"/>
</dbReference>
<keyword evidence="3" id="KW-0969">Cilium</keyword>
<keyword evidence="3" id="KW-0282">Flagellum</keyword>
<name>A0A4Q0I2N4_9FIRM</name>
<evidence type="ECO:0000259" key="2">
    <source>
        <dbReference type="Pfam" id="PF02120"/>
    </source>
</evidence>
<evidence type="ECO:0000313" key="4">
    <source>
        <dbReference type="Proteomes" id="UP000289166"/>
    </source>
</evidence>
<dbReference type="RefSeq" id="WP_128706222.1">
    <property type="nucleotide sequence ID" value="NZ_RLII01000018.1"/>
</dbReference>
<comment type="caution">
    <text evidence="3">The sequence shown here is derived from an EMBL/GenBank/DDBJ whole genome shotgun (WGS) entry which is preliminary data.</text>
</comment>
<keyword evidence="3" id="KW-0966">Cell projection</keyword>
<dbReference type="OrthoDB" id="1737157at2"/>
<dbReference type="AlphaFoldDB" id="A0A4Q0I2N4"/>
<dbReference type="InterPro" id="IPR021136">
    <property type="entry name" value="Flagellar_hook_control-like_C"/>
</dbReference>
<organism evidence="3 4">
    <name type="scientific">Acetivibrio mesophilus</name>
    <dbReference type="NCBI Taxonomy" id="2487273"/>
    <lineage>
        <taxon>Bacteria</taxon>
        <taxon>Bacillati</taxon>
        <taxon>Bacillota</taxon>
        <taxon>Clostridia</taxon>
        <taxon>Eubacteriales</taxon>
        <taxon>Oscillospiraceae</taxon>
        <taxon>Acetivibrio</taxon>
    </lineage>
</organism>
<keyword evidence="4" id="KW-1185">Reference proteome</keyword>
<gene>
    <name evidence="3" type="ORF">EFD62_12460</name>
</gene>
<accession>A0A4Q0I2N4</accession>